<keyword evidence="3" id="KW-1185">Reference proteome</keyword>
<dbReference type="EMBL" id="JACHOR010000006">
    <property type="protein sequence ID" value="MBB5747656.1"/>
    <property type="molecule type" value="Genomic_DNA"/>
</dbReference>
<feature type="domain" description="DUF6250" evidence="1">
    <location>
        <begin position="45"/>
        <end position="209"/>
    </location>
</feature>
<accession>A0A7W9FFM7</accession>
<proteinExistence type="predicted"/>
<evidence type="ECO:0000313" key="2">
    <source>
        <dbReference type="EMBL" id="MBB5747656.1"/>
    </source>
</evidence>
<reference evidence="2 3" key="1">
    <citation type="submission" date="2020-08" db="EMBL/GenBank/DDBJ databases">
        <title>Genomic Encyclopedia of Type Strains, Phase IV (KMG-IV): sequencing the most valuable type-strain genomes for metagenomic binning, comparative biology and taxonomic classification.</title>
        <authorList>
            <person name="Goeker M."/>
        </authorList>
    </citation>
    <scope>NUCLEOTIDE SEQUENCE [LARGE SCALE GENOMIC DNA]</scope>
    <source>
        <strain evidence="2 3">DSM 4737</strain>
    </source>
</reference>
<dbReference type="AlphaFoldDB" id="A0A7W9FFM7"/>
<evidence type="ECO:0000313" key="3">
    <source>
        <dbReference type="Proteomes" id="UP000545037"/>
    </source>
</evidence>
<evidence type="ECO:0000259" key="1">
    <source>
        <dbReference type="Pfam" id="PF19763"/>
    </source>
</evidence>
<protein>
    <recommendedName>
        <fullName evidence="1">DUF6250 domain-containing protein</fullName>
    </recommendedName>
</protein>
<dbReference type="InterPro" id="IPR046217">
    <property type="entry name" value="DUF6250"/>
</dbReference>
<dbReference type="Gene3D" id="2.60.120.200">
    <property type="match status" value="1"/>
</dbReference>
<organism evidence="2 3">
    <name type="scientific">Brevundimonas variabilis</name>
    <dbReference type="NCBI Taxonomy" id="74312"/>
    <lineage>
        <taxon>Bacteria</taxon>
        <taxon>Pseudomonadati</taxon>
        <taxon>Pseudomonadota</taxon>
        <taxon>Alphaproteobacteria</taxon>
        <taxon>Caulobacterales</taxon>
        <taxon>Caulobacteraceae</taxon>
        <taxon>Brevundimonas</taxon>
    </lineage>
</organism>
<gene>
    <name evidence="2" type="ORF">GGR13_003284</name>
</gene>
<sequence length="230" mass="25597">MSSPSVEAVSGRLIHTDDFRSGLSLWAVDLERGGRVEAKAGAMHIDVPAGATVWFRTALQGPVMIEYQAVAVDEGGANDRVSDLNAFWMATDPSRTDGIPFPRSGAFASYDTLLTYYVGQGGNGNTTTRMRRYVGEAANRPLLAGHDLSGSEDLLRPNVVQRVRLVADGHRIEYWRDGRRVFRMDDPTPYRRGWFGIRTTASHLRISQFRVYALTPAESMRQPEASIHQR</sequence>
<name>A0A7W9FFM7_9CAUL</name>
<dbReference type="Pfam" id="PF19763">
    <property type="entry name" value="DUF6250"/>
    <property type="match status" value="1"/>
</dbReference>
<dbReference type="RefSeq" id="WP_183214632.1">
    <property type="nucleotide sequence ID" value="NZ_JACHOR010000006.1"/>
</dbReference>
<comment type="caution">
    <text evidence="2">The sequence shown here is derived from an EMBL/GenBank/DDBJ whole genome shotgun (WGS) entry which is preliminary data.</text>
</comment>
<dbReference type="Proteomes" id="UP000545037">
    <property type="component" value="Unassembled WGS sequence"/>
</dbReference>